<gene>
    <name evidence="2" type="ORF">PRABACTJOHN_04521</name>
</gene>
<accession>B7BHH1</accession>
<keyword evidence="1" id="KW-0812">Transmembrane</keyword>
<proteinExistence type="predicted"/>
<dbReference type="Proteomes" id="UP000005510">
    <property type="component" value="Unassembled WGS sequence"/>
</dbReference>
<keyword evidence="1" id="KW-0472">Membrane</keyword>
<sequence length="269" mass="29123">KKRVQGYHPALSFFILYQPLCQKFFFSLPYFISIQIHFLVVMKGFRTLLCVISLALSGVVVSDVMAQKELGVFNSLAVGVGVGTTGIDVNVATPITSHFDLRGGFSIMPNFSMNTDVDVDVEAIEGVNVPSTIDMEGSIKRVSGELLVNYYPFKKGAFFLTAGAYFGGGTLLKINGHSDELKELVAEAGKAGVVIGDYTIPVDENGNVSGGLKVSNFRPYVGLGFGRAVPKKRLGVMFELGVQFHGKPEVYTDYGNVNDLLDEVDPDDT</sequence>
<feature type="non-terminal residue" evidence="2">
    <location>
        <position position="1"/>
    </location>
</feature>
<comment type="caution">
    <text evidence="2">The sequence shown here is derived from an EMBL/GenBank/DDBJ whole genome shotgun (WGS) entry which is preliminary data.</text>
</comment>
<dbReference type="STRING" id="537006.PRABACTJOHN_04521"/>
<organism evidence="2 3">
    <name type="scientific">Parabacteroides johnsonii DSM 18315</name>
    <dbReference type="NCBI Taxonomy" id="537006"/>
    <lineage>
        <taxon>Bacteria</taxon>
        <taxon>Pseudomonadati</taxon>
        <taxon>Bacteroidota</taxon>
        <taxon>Bacteroidia</taxon>
        <taxon>Bacteroidales</taxon>
        <taxon>Tannerellaceae</taxon>
        <taxon>Parabacteroides</taxon>
    </lineage>
</organism>
<dbReference type="EMBL" id="ABYH01000485">
    <property type="protein sequence ID" value="EEC94121.1"/>
    <property type="molecule type" value="Genomic_DNA"/>
</dbReference>
<reference evidence="2 3" key="2">
    <citation type="submission" date="2008-10" db="EMBL/GenBank/DDBJ databases">
        <authorList>
            <person name="Fulton L."/>
            <person name="Clifton S."/>
            <person name="Fulton B."/>
            <person name="Xu J."/>
            <person name="Minx P."/>
            <person name="Pepin K.H."/>
            <person name="Johnson M."/>
            <person name="Bhonagiri V."/>
            <person name="Nash W.E."/>
            <person name="Mardis E.R."/>
            <person name="Wilson R.K."/>
        </authorList>
    </citation>
    <scope>NUCLEOTIDE SEQUENCE [LARGE SCALE GENOMIC DNA]</scope>
    <source>
        <strain evidence="2 3">DSM 18315</strain>
    </source>
</reference>
<feature type="non-terminal residue" evidence="2">
    <location>
        <position position="269"/>
    </location>
</feature>
<dbReference type="AlphaFoldDB" id="B7BHH1"/>
<protein>
    <recommendedName>
        <fullName evidence="4">Outer membrane protein beta-barrel domain-containing protein</fullName>
    </recommendedName>
</protein>
<evidence type="ECO:0000313" key="3">
    <source>
        <dbReference type="Proteomes" id="UP000005510"/>
    </source>
</evidence>
<name>B7BHH1_9BACT</name>
<feature type="transmembrane region" description="Helical" evidence="1">
    <location>
        <begin position="48"/>
        <end position="66"/>
    </location>
</feature>
<dbReference type="Gene3D" id="2.40.160.170">
    <property type="match status" value="1"/>
</dbReference>
<reference evidence="2 3" key="1">
    <citation type="submission" date="2008-10" db="EMBL/GenBank/DDBJ databases">
        <title>Draft genome sequence of Parabacteroides johnsonii (DSM 18315).</title>
        <authorList>
            <person name="Sudarsanam P."/>
            <person name="Ley R."/>
            <person name="Guruge J."/>
            <person name="Turnbaugh P.J."/>
            <person name="Mahowald M."/>
            <person name="Liep D."/>
            <person name="Gordon J."/>
        </authorList>
    </citation>
    <scope>NUCLEOTIDE SEQUENCE [LARGE SCALE GENOMIC DNA]</scope>
    <source>
        <strain evidence="2 3">DSM 18315</strain>
    </source>
</reference>
<evidence type="ECO:0000313" key="2">
    <source>
        <dbReference type="EMBL" id="EEC94121.1"/>
    </source>
</evidence>
<keyword evidence="1" id="KW-1133">Transmembrane helix</keyword>
<evidence type="ECO:0000256" key="1">
    <source>
        <dbReference type="SAM" id="Phobius"/>
    </source>
</evidence>
<evidence type="ECO:0008006" key="4">
    <source>
        <dbReference type="Google" id="ProtNLM"/>
    </source>
</evidence>